<keyword evidence="11" id="KW-1185">Reference proteome</keyword>
<keyword evidence="7" id="KW-0325">Glycoprotein</keyword>
<dbReference type="CDD" id="cd13765">
    <property type="entry name" value="TGF_beta_ADMP"/>
    <property type="match status" value="1"/>
</dbReference>
<sequence length="485" mass="56118">MNGFLKTSSIRETGIFMCWILILCACIVVSGKKPKNQKMVPQSSNQTEAIQRLSNFLGIDRIPGRIFKKPPPDYMIDLYNSITDSGGLMKRESPYKADVIRSFPDRQWNESMHFHYNISYLSETEKILAAEFHVFKMRPTPSISKESKPPYVIEIKIYQVLDPSNIYSINGLKLLDARRISALAHGWFVFNVKNAVEAWVNGTKDNHGILVSTTSVVGKDVNGSYVRFAQRHQHHDSKQPIMVVYTDDGMSRHPNYISPNDEDYLQIKQDIMKKERARLRNFKQVVRLLNEKDRDEYYNEHLQKLLGNTTVERRRRSADELTSKGSSNIKRVKKTRKKRRRLSKEERQKRREERKRRKKNRKGKKGKGKRALDFRYNRKGRSCAKHEMYVDFDEIGWSGWIISPKGYNAYHCKGACPFPLGQSQKPTNHATVQSIVHALKVGNDVSTPCCVPNKLYSISLLYFDDDENVILKQYDDMVAASCGCH</sequence>
<dbReference type="RefSeq" id="XP_022319034.1">
    <property type="nucleotide sequence ID" value="XM_022463326.1"/>
</dbReference>
<evidence type="ECO:0000259" key="10">
    <source>
        <dbReference type="PROSITE" id="PS51362"/>
    </source>
</evidence>
<dbReference type="Gene3D" id="2.10.90.10">
    <property type="entry name" value="Cystine-knot cytokines"/>
    <property type="match status" value="1"/>
</dbReference>
<evidence type="ECO:0000256" key="4">
    <source>
        <dbReference type="ARBA" id="ARBA00022729"/>
    </source>
</evidence>
<organism evidence="11 12">
    <name type="scientific">Crassostrea virginica</name>
    <name type="common">Eastern oyster</name>
    <dbReference type="NCBI Taxonomy" id="6565"/>
    <lineage>
        <taxon>Eukaryota</taxon>
        <taxon>Metazoa</taxon>
        <taxon>Spiralia</taxon>
        <taxon>Lophotrochozoa</taxon>
        <taxon>Mollusca</taxon>
        <taxon>Bivalvia</taxon>
        <taxon>Autobranchia</taxon>
        <taxon>Pteriomorphia</taxon>
        <taxon>Ostreida</taxon>
        <taxon>Ostreoidea</taxon>
        <taxon>Ostreidae</taxon>
        <taxon>Crassostrea</taxon>
    </lineage>
</organism>
<evidence type="ECO:0000256" key="1">
    <source>
        <dbReference type="ARBA" id="ARBA00004613"/>
    </source>
</evidence>
<proteinExistence type="inferred from homology"/>
<evidence type="ECO:0000256" key="2">
    <source>
        <dbReference type="ARBA" id="ARBA00006656"/>
    </source>
</evidence>
<dbReference type="InterPro" id="IPR001111">
    <property type="entry name" value="TGF-b_propeptide"/>
</dbReference>
<dbReference type="Pfam" id="PF00688">
    <property type="entry name" value="TGFb_propeptide"/>
    <property type="match status" value="1"/>
</dbReference>
<evidence type="ECO:0000313" key="12">
    <source>
        <dbReference type="RefSeq" id="XP_022319034.1"/>
    </source>
</evidence>
<dbReference type="GO" id="GO:0005125">
    <property type="term" value="F:cytokine activity"/>
    <property type="evidence" value="ECO:0007669"/>
    <property type="project" value="TreeGrafter"/>
</dbReference>
<evidence type="ECO:0000256" key="3">
    <source>
        <dbReference type="ARBA" id="ARBA00022525"/>
    </source>
</evidence>
<dbReference type="PANTHER" id="PTHR11848">
    <property type="entry name" value="TGF-BETA FAMILY"/>
    <property type="match status" value="1"/>
</dbReference>
<evidence type="ECO:0000256" key="6">
    <source>
        <dbReference type="ARBA" id="ARBA00023157"/>
    </source>
</evidence>
<dbReference type="Gene3D" id="2.60.120.970">
    <property type="match status" value="1"/>
</dbReference>
<feature type="compositionally biased region" description="Basic residues" evidence="9">
    <location>
        <begin position="352"/>
        <end position="369"/>
    </location>
</feature>
<dbReference type="InterPro" id="IPR017948">
    <property type="entry name" value="TGFb_CS"/>
</dbReference>
<evidence type="ECO:0000256" key="9">
    <source>
        <dbReference type="SAM" id="MobiDB-lite"/>
    </source>
</evidence>
<dbReference type="PANTHER" id="PTHR11848:SF308">
    <property type="entry name" value="BMP-LIKE PROTEIN UNC-129"/>
    <property type="match status" value="1"/>
</dbReference>
<dbReference type="PROSITE" id="PS00250">
    <property type="entry name" value="TGF_BETA_1"/>
    <property type="match status" value="1"/>
</dbReference>
<comment type="similarity">
    <text evidence="2 8">Belongs to the TGF-beta family.</text>
</comment>
<keyword evidence="3" id="KW-0964">Secreted</keyword>
<feature type="compositionally biased region" description="Basic residues" evidence="9">
    <location>
        <begin position="330"/>
        <end position="342"/>
    </location>
</feature>
<name>A0A8B8CUY0_CRAVI</name>
<dbReference type="AlphaFoldDB" id="A0A8B8CUY0"/>
<keyword evidence="6" id="KW-1015">Disulfide bond</keyword>
<dbReference type="SMART" id="SM00204">
    <property type="entry name" value="TGFB"/>
    <property type="match status" value="1"/>
</dbReference>
<keyword evidence="5 8" id="KW-0339">Growth factor</keyword>
<keyword evidence="4" id="KW-0732">Signal</keyword>
<dbReference type="PROSITE" id="PS51362">
    <property type="entry name" value="TGF_BETA_2"/>
    <property type="match status" value="1"/>
</dbReference>
<protein>
    <submittedName>
        <fullName evidence="12">Bone morphogenetic protein 5-like</fullName>
    </submittedName>
</protein>
<dbReference type="FunFam" id="2.10.90.10:FF:000001">
    <property type="entry name" value="Bone morphogenetic protein 4"/>
    <property type="match status" value="1"/>
</dbReference>
<evidence type="ECO:0000256" key="7">
    <source>
        <dbReference type="ARBA" id="ARBA00023180"/>
    </source>
</evidence>
<dbReference type="GO" id="GO:0008083">
    <property type="term" value="F:growth factor activity"/>
    <property type="evidence" value="ECO:0007669"/>
    <property type="project" value="UniProtKB-KW"/>
</dbReference>
<feature type="region of interest" description="Disordered" evidence="9">
    <location>
        <begin position="313"/>
        <end position="372"/>
    </location>
</feature>
<dbReference type="PROSITE" id="PS51257">
    <property type="entry name" value="PROKAR_LIPOPROTEIN"/>
    <property type="match status" value="1"/>
</dbReference>
<evidence type="ECO:0000256" key="8">
    <source>
        <dbReference type="RuleBase" id="RU000354"/>
    </source>
</evidence>
<dbReference type="Proteomes" id="UP000694844">
    <property type="component" value="Chromosome 2"/>
</dbReference>
<gene>
    <name evidence="12" type="primary">LOC111121860</name>
</gene>
<comment type="subcellular location">
    <subcellularLocation>
        <location evidence="1">Secreted</location>
    </subcellularLocation>
</comment>
<dbReference type="OrthoDB" id="5987191at2759"/>
<dbReference type="InterPro" id="IPR015615">
    <property type="entry name" value="TGF-beta-rel"/>
</dbReference>
<dbReference type="InterPro" id="IPR029034">
    <property type="entry name" value="Cystine-knot_cytokine"/>
</dbReference>
<dbReference type="KEGG" id="cvn:111121860"/>
<dbReference type="GeneID" id="111121860"/>
<reference evidence="12" key="1">
    <citation type="submission" date="2025-08" db="UniProtKB">
        <authorList>
            <consortium name="RefSeq"/>
        </authorList>
    </citation>
    <scope>IDENTIFICATION</scope>
    <source>
        <tissue evidence="12">Whole sample</tissue>
    </source>
</reference>
<dbReference type="Pfam" id="PF00019">
    <property type="entry name" value="TGF_beta"/>
    <property type="match status" value="1"/>
</dbReference>
<feature type="domain" description="TGF-beta family profile" evidence="10">
    <location>
        <begin position="356"/>
        <end position="485"/>
    </location>
</feature>
<accession>A0A8B8CUY0</accession>
<dbReference type="GO" id="GO:0005615">
    <property type="term" value="C:extracellular space"/>
    <property type="evidence" value="ECO:0007669"/>
    <property type="project" value="TreeGrafter"/>
</dbReference>
<dbReference type="InterPro" id="IPR001839">
    <property type="entry name" value="TGF-b_C"/>
</dbReference>
<evidence type="ECO:0000256" key="5">
    <source>
        <dbReference type="ARBA" id="ARBA00023030"/>
    </source>
</evidence>
<dbReference type="SUPFAM" id="SSF57501">
    <property type="entry name" value="Cystine-knot cytokines"/>
    <property type="match status" value="1"/>
</dbReference>
<evidence type="ECO:0000313" key="11">
    <source>
        <dbReference type="Proteomes" id="UP000694844"/>
    </source>
</evidence>